<evidence type="ECO:0000313" key="2">
    <source>
        <dbReference type="EMBL" id="ACC74813.1"/>
    </source>
</evidence>
<keyword evidence="3" id="KW-1185">Reference proteome</keyword>
<gene>
    <name evidence="2" type="ordered locus">Bphy_5745</name>
</gene>
<organism evidence="2 3">
    <name type="scientific">Paraburkholderia phymatum (strain DSM 17167 / CIP 108236 / LMG 21445 / STM815)</name>
    <name type="common">Burkholderia phymatum</name>
    <dbReference type="NCBI Taxonomy" id="391038"/>
    <lineage>
        <taxon>Bacteria</taxon>
        <taxon>Pseudomonadati</taxon>
        <taxon>Pseudomonadota</taxon>
        <taxon>Betaproteobacteria</taxon>
        <taxon>Burkholderiales</taxon>
        <taxon>Burkholderiaceae</taxon>
        <taxon>Paraburkholderia</taxon>
    </lineage>
</organism>
<geneLocation type="plasmid" evidence="2 3">
    <name>pBPHY01</name>
</geneLocation>
<proteinExistence type="predicted"/>
<dbReference type="Proteomes" id="UP000001192">
    <property type="component" value="Plasmid pBPHY01"/>
</dbReference>
<accession>B2JV36</accession>
<name>B2JV36_PARP8</name>
<protein>
    <submittedName>
        <fullName evidence="2">Uncharacterized protein</fullName>
    </submittedName>
</protein>
<evidence type="ECO:0000313" key="3">
    <source>
        <dbReference type="Proteomes" id="UP000001192"/>
    </source>
</evidence>
<sequence length="106" mass="11669">MNGRGWRRPVSDWRQSNQARAMTGTGGDFQLRDPASLSGTGALTEDAVRLGFGFEAPASEVIARCRSELEPVTDADNELWGLDEVVTVHPLLLPLLAHPHYEAEKR</sequence>
<keyword evidence="2" id="KW-0614">Plasmid</keyword>
<dbReference type="KEGG" id="bph:Bphy_5745"/>
<dbReference type="HOGENOM" id="CLU_2218114_0_0_4"/>
<reference evidence="3" key="1">
    <citation type="journal article" date="2014" name="Stand. Genomic Sci.">
        <title>Complete genome sequence of Burkholderia phymatum STM815(T), a broad host range and efficient nitrogen-fixing symbiont of Mimosa species.</title>
        <authorList>
            <person name="Moulin L."/>
            <person name="Klonowska A."/>
            <person name="Caroline B."/>
            <person name="Booth K."/>
            <person name="Vriezen J.A."/>
            <person name="Melkonian R."/>
            <person name="James E.K."/>
            <person name="Young J.P."/>
            <person name="Bena G."/>
            <person name="Hauser L."/>
            <person name="Land M."/>
            <person name="Kyrpides N."/>
            <person name="Bruce D."/>
            <person name="Chain P."/>
            <person name="Copeland A."/>
            <person name="Pitluck S."/>
            <person name="Woyke T."/>
            <person name="Lizotte-Waniewski M."/>
            <person name="Bristow J."/>
            <person name="Riley M."/>
        </authorList>
    </citation>
    <scope>NUCLEOTIDE SEQUENCE [LARGE SCALE GENOMIC DNA]</scope>
    <source>
        <strain evidence="3">DSM 17167 / CIP 108236 / LMG 21445 / STM815</strain>
        <plasmid evidence="3">Plasmid pBPHY01</plasmid>
    </source>
</reference>
<dbReference type="AlphaFoldDB" id="B2JV36"/>
<dbReference type="EMBL" id="CP001045">
    <property type="protein sequence ID" value="ACC74813.1"/>
    <property type="molecule type" value="Genomic_DNA"/>
</dbReference>
<evidence type="ECO:0000256" key="1">
    <source>
        <dbReference type="SAM" id="MobiDB-lite"/>
    </source>
</evidence>
<feature type="region of interest" description="Disordered" evidence="1">
    <location>
        <begin position="1"/>
        <end position="37"/>
    </location>
</feature>